<keyword evidence="3" id="KW-1003">Cell membrane</keyword>
<dbReference type="InterPro" id="IPR018764">
    <property type="entry name" value="RskA_C"/>
</dbReference>
<dbReference type="InterPro" id="IPR051474">
    <property type="entry name" value="Anti-sigma-K/W_factor"/>
</dbReference>
<feature type="domain" description="Anti-sigma K factor RskA C-terminal" evidence="12">
    <location>
        <begin position="131"/>
        <end position="265"/>
    </location>
</feature>
<dbReference type="InterPro" id="IPR041916">
    <property type="entry name" value="Anti_sigma_zinc_sf"/>
</dbReference>
<keyword evidence="8" id="KW-0804">Transcription</keyword>
<keyword evidence="4 11" id="KW-0812">Transmembrane</keyword>
<evidence type="ECO:0000256" key="9">
    <source>
        <dbReference type="ARBA" id="ARBA00029829"/>
    </source>
</evidence>
<dbReference type="RefSeq" id="WP_058232540.1">
    <property type="nucleotide sequence ID" value="NZ_FMYG01000005.1"/>
</dbReference>
<dbReference type="GO" id="GO:0006417">
    <property type="term" value="P:regulation of translation"/>
    <property type="evidence" value="ECO:0007669"/>
    <property type="project" value="TreeGrafter"/>
</dbReference>
<dbReference type="PANTHER" id="PTHR37461:SF1">
    <property type="entry name" value="ANTI-SIGMA-K FACTOR RSKA"/>
    <property type="match status" value="1"/>
</dbReference>
<protein>
    <recommendedName>
        <fullName evidence="10">Regulator of SigK</fullName>
    </recommendedName>
    <alternativeName>
        <fullName evidence="9">Sigma-K anti-sigma factor RskA</fullName>
    </alternativeName>
</protein>
<evidence type="ECO:0000256" key="6">
    <source>
        <dbReference type="ARBA" id="ARBA00023015"/>
    </source>
</evidence>
<feature type="transmembrane region" description="Helical" evidence="11">
    <location>
        <begin position="127"/>
        <end position="151"/>
    </location>
</feature>
<evidence type="ECO:0000256" key="10">
    <source>
        <dbReference type="ARBA" id="ARBA00030803"/>
    </source>
</evidence>
<name>A0A1G6LZE2_9MICO</name>
<sequence>MNERDFADLAVGHALHALTEADERAYQEALAGNPHWDHHVREAADTATAISSAIEPVEPPPSVRAALFARISDLPQEPAASNASSAAADQGRDDEDYAAAGTAPVAPTRAAEPARPSPASGWGARRWFALAASFAAVLVLGFGAVTVSQLFTPPAAVVALEQIEKAPDAQSATATMADGTVATAHWSPSTGQSVLVTDGMPALADGTTYELWFVRGETPIAAGTFEPDADGNATAVLQGEMHVGDIIAVTIEPAGGSPDGTPSSEPVVAVATA</sequence>
<keyword evidence="7 11" id="KW-0472">Membrane</keyword>
<reference evidence="13 14" key="1">
    <citation type="submission" date="2016-09" db="EMBL/GenBank/DDBJ databases">
        <authorList>
            <person name="Capua I."/>
            <person name="De Benedictis P."/>
            <person name="Joannis T."/>
            <person name="Lombin L.H."/>
            <person name="Cattoli G."/>
        </authorList>
    </citation>
    <scope>NUCLEOTIDE SEQUENCE [LARGE SCALE GENOMIC DNA]</scope>
    <source>
        <strain evidence="13 14">NIO-1002</strain>
    </source>
</reference>
<dbReference type="PANTHER" id="PTHR37461">
    <property type="entry name" value="ANTI-SIGMA-K FACTOR RSKA"/>
    <property type="match status" value="1"/>
</dbReference>
<dbReference type="GO" id="GO:0016989">
    <property type="term" value="F:sigma factor antagonist activity"/>
    <property type="evidence" value="ECO:0007669"/>
    <property type="project" value="TreeGrafter"/>
</dbReference>
<dbReference type="EMBL" id="FMYG01000005">
    <property type="protein sequence ID" value="SDC48600.1"/>
    <property type="molecule type" value="Genomic_DNA"/>
</dbReference>
<proteinExistence type="predicted"/>
<evidence type="ECO:0000256" key="1">
    <source>
        <dbReference type="ARBA" id="ARBA00004167"/>
    </source>
</evidence>
<evidence type="ECO:0000259" key="12">
    <source>
        <dbReference type="Pfam" id="PF10099"/>
    </source>
</evidence>
<evidence type="ECO:0000256" key="8">
    <source>
        <dbReference type="ARBA" id="ARBA00023163"/>
    </source>
</evidence>
<evidence type="ECO:0000256" key="3">
    <source>
        <dbReference type="ARBA" id="ARBA00022475"/>
    </source>
</evidence>
<keyword evidence="5 11" id="KW-1133">Transmembrane helix</keyword>
<dbReference type="Gene3D" id="1.10.10.1320">
    <property type="entry name" value="Anti-sigma factor, zinc-finger domain"/>
    <property type="match status" value="1"/>
</dbReference>
<dbReference type="Proteomes" id="UP000183203">
    <property type="component" value="Unassembled WGS sequence"/>
</dbReference>
<dbReference type="OrthoDB" id="153510at2"/>
<dbReference type="Pfam" id="PF10099">
    <property type="entry name" value="RskA_C"/>
    <property type="match status" value="1"/>
</dbReference>
<evidence type="ECO:0000256" key="5">
    <source>
        <dbReference type="ARBA" id="ARBA00022989"/>
    </source>
</evidence>
<gene>
    <name evidence="13" type="ORF">SAMN05216418_2348</name>
</gene>
<dbReference type="GO" id="GO:0005886">
    <property type="term" value="C:plasma membrane"/>
    <property type="evidence" value="ECO:0007669"/>
    <property type="project" value="UniProtKB-SubCell"/>
</dbReference>
<accession>A0A1G6LZE2</accession>
<evidence type="ECO:0000256" key="4">
    <source>
        <dbReference type="ARBA" id="ARBA00022692"/>
    </source>
</evidence>
<evidence type="ECO:0000256" key="11">
    <source>
        <dbReference type="SAM" id="Phobius"/>
    </source>
</evidence>
<dbReference type="STRING" id="993073.AS029_10395"/>
<evidence type="ECO:0000256" key="7">
    <source>
        <dbReference type="ARBA" id="ARBA00023136"/>
    </source>
</evidence>
<evidence type="ECO:0000313" key="14">
    <source>
        <dbReference type="Proteomes" id="UP000183203"/>
    </source>
</evidence>
<comment type="subcellular location">
    <subcellularLocation>
        <location evidence="2">Cell membrane</location>
    </subcellularLocation>
    <subcellularLocation>
        <location evidence="1">Membrane</location>
        <topology evidence="1">Single-pass membrane protein</topology>
    </subcellularLocation>
</comment>
<dbReference type="AlphaFoldDB" id="A0A1G6LZE2"/>
<organism evidence="13 14">
    <name type="scientific">Microbacterium enclense</name>
    <dbReference type="NCBI Taxonomy" id="993073"/>
    <lineage>
        <taxon>Bacteria</taxon>
        <taxon>Bacillati</taxon>
        <taxon>Actinomycetota</taxon>
        <taxon>Actinomycetes</taxon>
        <taxon>Micrococcales</taxon>
        <taxon>Microbacteriaceae</taxon>
        <taxon>Microbacterium</taxon>
    </lineage>
</organism>
<evidence type="ECO:0000313" key="13">
    <source>
        <dbReference type="EMBL" id="SDC48600.1"/>
    </source>
</evidence>
<evidence type="ECO:0000256" key="2">
    <source>
        <dbReference type="ARBA" id="ARBA00004236"/>
    </source>
</evidence>
<keyword evidence="6" id="KW-0805">Transcription regulation</keyword>